<dbReference type="InterPro" id="IPR003718">
    <property type="entry name" value="OsmC/Ohr_fam"/>
</dbReference>
<dbReference type="STRING" id="498211.CJA_1890"/>
<dbReference type="AlphaFoldDB" id="B3PGN9"/>
<dbReference type="RefSeq" id="WP_012487507.1">
    <property type="nucleotide sequence ID" value="NC_010995.1"/>
</dbReference>
<dbReference type="OrthoDB" id="9789573at2"/>
<dbReference type="eggNOG" id="COG1765">
    <property type="taxonomic scope" value="Bacteria"/>
</dbReference>
<sequence>MIQLQKATDGKYRQQISIRTHHIYADVSQALGGEDSAPSPHDLFDTSLMSCTAITLTMFAQRRGMPLESINVQLTRDDSQEKQGDYGLSMALDFVGPLTDEQRQQLFAIVEKCPIHKLMSHGRIQIRTQLKG</sequence>
<dbReference type="HOGENOM" id="CLU_100275_4_0_6"/>
<dbReference type="SUPFAM" id="SSF82784">
    <property type="entry name" value="OsmC-like"/>
    <property type="match status" value="1"/>
</dbReference>
<dbReference type="GO" id="GO:0016787">
    <property type="term" value="F:hydrolase activity"/>
    <property type="evidence" value="ECO:0007669"/>
    <property type="project" value="UniProtKB-KW"/>
</dbReference>
<dbReference type="PANTHER" id="PTHR39624:SF2">
    <property type="entry name" value="OSMC-LIKE PROTEIN"/>
    <property type="match status" value="1"/>
</dbReference>
<dbReference type="PANTHER" id="PTHR39624">
    <property type="entry name" value="PROTEIN INVOLVED IN RIMO-MEDIATED BETA-METHYLTHIOLATION OF RIBOSOMAL PROTEIN S12 YCAO"/>
    <property type="match status" value="1"/>
</dbReference>
<evidence type="ECO:0000313" key="1">
    <source>
        <dbReference type="EMBL" id="ACE84931.1"/>
    </source>
</evidence>
<evidence type="ECO:0000313" key="2">
    <source>
        <dbReference type="Proteomes" id="UP000001036"/>
    </source>
</evidence>
<dbReference type="InterPro" id="IPR036102">
    <property type="entry name" value="OsmC/Ohrsf"/>
</dbReference>
<dbReference type="Gene3D" id="3.30.300.20">
    <property type="match status" value="1"/>
</dbReference>
<dbReference type="Pfam" id="PF02566">
    <property type="entry name" value="OsmC"/>
    <property type="match status" value="1"/>
</dbReference>
<reference evidence="1 2" key="1">
    <citation type="journal article" date="2008" name="J. Bacteriol.">
        <title>Insights into plant cell wall degradation from the genome sequence of the soil bacterium Cellvibrio japonicus.</title>
        <authorList>
            <person name="Deboy R.T."/>
            <person name="Mongodin E.F."/>
            <person name="Fouts D.E."/>
            <person name="Tailford L.E."/>
            <person name="Khouri H."/>
            <person name="Emerson J.B."/>
            <person name="Mohamoud Y."/>
            <person name="Watkins K."/>
            <person name="Henrissat B."/>
            <person name="Gilbert H.J."/>
            <person name="Nelson K.E."/>
        </authorList>
    </citation>
    <scope>NUCLEOTIDE SEQUENCE [LARGE SCALE GENOMIC DNA]</scope>
    <source>
        <strain evidence="1 2">Ueda107</strain>
    </source>
</reference>
<proteinExistence type="predicted"/>
<dbReference type="KEGG" id="cja:CJA_1890"/>
<dbReference type="InterPro" id="IPR015946">
    <property type="entry name" value="KH_dom-like_a/b"/>
</dbReference>
<dbReference type="EMBL" id="CP000934">
    <property type="protein sequence ID" value="ACE84931.1"/>
    <property type="molecule type" value="Genomic_DNA"/>
</dbReference>
<gene>
    <name evidence="1" type="ordered locus">CJA_1890</name>
</gene>
<protein>
    <submittedName>
        <fullName evidence="1">Possible hydrolase</fullName>
    </submittedName>
</protein>
<dbReference type="Proteomes" id="UP000001036">
    <property type="component" value="Chromosome"/>
</dbReference>
<keyword evidence="1" id="KW-0378">Hydrolase</keyword>
<accession>B3PGN9</accession>
<keyword evidence="2" id="KW-1185">Reference proteome</keyword>
<organism evidence="1 2">
    <name type="scientific">Cellvibrio japonicus (strain Ueda107)</name>
    <name type="common">Pseudomonas fluorescens subsp. cellulosa</name>
    <dbReference type="NCBI Taxonomy" id="498211"/>
    <lineage>
        <taxon>Bacteria</taxon>
        <taxon>Pseudomonadati</taxon>
        <taxon>Pseudomonadota</taxon>
        <taxon>Gammaproteobacteria</taxon>
        <taxon>Cellvibrionales</taxon>
        <taxon>Cellvibrionaceae</taxon>
        <taxon>Cellvibrio</taxon>
    </lineage>
</organism>
<name>B3PGN9_CELJU</name>